<sequence>MAVVVNPGLDRSAEEVLQIIQSCNPTICPLDLIPSTMLQTISPDLLPFITTVINGSITSGHIPTAFKKARVNPIWKKPVLDPSDINNYRT</sequence>
<feature type="non-terminal residue" evidence="1">
    <location>
        <position position="1"/>
    </location>
</feature>
<comment type="caution">
    <text evidence="1">The sequence shown here is derived from an EMBL/GenBank/DDBJ whole genome shotgun (WGS) entry which is preliminary data.</text>
</comment>
<dbReference type="AlphaFoldDB" id="A0AAE0UYH1"/>
<proteinExistence type="predicted"/>
<protein>
    <submittedName>
        <fullName evidence="1">Uncharacterized protein</fullName>
    </submittedName>
</protein>
<organism evidence="1 2">
    <name type="scientific">Hemibagrus guttatus</name>
    <dbReference type="NCBI Taxonomy" id="175788"/>
    <lineage>
        <taxon>Eukaryota</taxon>
        <taxon>Metazoa</taxon>
        <taxon>Chordata</taxon>
        <taxon>Craniata</taxon>
        <taxon>Vertebrata</taxon>
        <taxon>Euteleostomi</taxon>
        <taxon>Actinopterygii</taxon>
        <taxon>Neopterygii</taxon>
        <taxon>Teleostei</taxon>
        <taxon>Ostariophysi</taxon>
        <taxon>Siluriformes</taxon>
        <taxon>Bagridae</taxon>
        <taxon>Hemibagrus</taxon>
    </lineage>
</organism>
<keyword evidence="2" id="KW-1185">Reference proteome</keyword>
<evidence type="ECO:0000313" key="2">
    <source>
        <dbReference type="Proteomes" id="UP001274896"/>
    </source>
</evidence>
<gene>
    <name evidence="1" type="ORF">QTP70_021436</name>
</gene>
<dbReference type="EMBL" id="JAUCMX010000012">
    <property type="protein sequence ID" value="KAK3529217.1"/>
    <property type="molecule type" value="Genomic_DNA"/>
</dbReference>
<evidence type="ECO:0000313" key="1">
    <source>
        <dbReference type="EMBL" id="KAK3529217.1"/>
    </source>
</evidence>
<name>A0AAE0UYH1_9TELE</name>
<accession>A0AAE0UYH1</accession>
<dbReference type="Proteomes" id="UP001274896">
    <property type="component" value="Unassembled WGS sequence"/>
</dbReference>
<reference evidence="1" key="1">
    <citation type="submission" date="2023-06" db="EMBL/GenBank/DDBJ databases">
        <title>Male Hemibagrus guttatus genome.</title>
        <authorList>
            <person name="Bian C."/>
        </authorList>
    </citation>
    <scope>NUCLEOTIDE SEQUENCE</scope>
    <source>
        <strain evidence="1">Male_cb2023</strain>
        <tissue evidence="1">Muscle</tissue>
    </source>
</reference>